<organism evidence="2 3">
    <name type="scientific">Symbiodinium natans</name>
    <dbReference type="NCBI Taxonomy" id="878477"/>
    <lineage>
        <taxon>Eukaryota</taxon>
        <taxon>Sar</taxon>
        <taxon>Alveolata</taxon>
        <taxon>Dinophyceae</taxon>
        <taxon>Suessiales</taxon>
        <taxon>Symbiodiniaceae</taxon>
        <taxon>Symbiodinium</taxon>
    </lineage>
</organism>
<keyword evidence="3" id="KW-1185">Reference proteome</keyword>
<evidence type="ECO:0000313" key="3">
    <source>
        <dbReference type="Proteomes" id="UP000604046"/>
    </source>
</evidence>
<dbReference type="Proteomes" id="UP000604046">
    <property type="component" value="Unassembled WGS sequence"/>
</dbReference>
<gene>
    <name evidence="2" type="primary">SPCC736.13</name>
    <name evidence="2" type="ORF">SNAT2548_LOCUS17061</name>
</gene>
<reference evidence="2" key="1">
    <citation type="submission" date="2021-02" db="EMBL/GenBank/DDBJ databases">
        <authorList>
            <person name="Dougan E. K."/>
            <person name="Rhodes N."/>
            <person name="Thang M."/>
            <person name="Chan C."/>
        </authorList>
    </citation>
    <scope>NUCLEOTIDE SEQUENCE</scope>
</reference>
<feature type="region of interest" description="Disordered" evidence="1">
    <location>
        <begin position="60"/>
        <end position="130"/>
    </location>
</feature>
<feature type="compositionally biased region" description="Basic and acidic residues" evidence="1">
    <location>
        <begin position="79"/>
        <end position="103"/>
    </location>
</feature>
<dbReference type="AlphaFoldDB" id="A0A812NV76"/>
<evidence type="ECO:0000256" key="1">
    <source>
        <dbReference type="SAM" id="MobiDB-lite"/>
    </source>
</evidence>
<dbReference type="OrthoDB" id="415023at2759"/>
<evidence type="ECO:0000313" key="2">
    <source>
        <dbReference type="EMBL" id="CAE7325920.1"/>
    </source>
</evidence>
<accession>A0A812NV76</accession>
<comment type="caution">
    <text evidence="2">The sequence shown here is derived from an EMBL/GenBank/DDBJ whole genome shotgun (WGS) entry which is preliminary data.</text>
</comment>
<dbReference type="EMBL" id="CAJNDS010002100">
    <property type="protein sequence ID" value="CAE7325920.1"/>
    <property type="molecule type" value="Genomic_DNA"/>
</dbReference>
<name>A0A812NV76_9DINO</name>
<sequence>MFVAASTGIKVVLKLPLFLRSFSSETRFLHVVAISTSCAVSTGPQLSPPGTRQWGGVPFSAPALSQYPPDTRRVQQPRRHLDTFQEAPPRREVRTEPDMRKAPAGDFPGAGPAPRPPVAQSGGVLGETDQRWLNPFGLDEAKQAFDPMGLPPSDYKSMLTNARRLMQTPGRPFESPDFWRADGRVPSVLHV</sequence>
<proteinExistence type="predicted"/>
<protein>
    <submittedName>
        <fullName evidence="2">SPCC736.13 protein</fullName>
    </submittedName>
</protein>